<dbReference type="RefSeq" id="WP_066306334.1">
    <property type="nucleotide sequence ID" value="NZ_KQ959516.1"/>
</dbReference>
<dbReference type="PROSITE" id="PS50109">
    <property type="entry name" value="HIS_KIN"/>
    <property type="match status" value="1"/>
</dbReference>
<dbReference type="Proteomes" id="UP000070675">
    <property type="component" value="Unassembled WGS sequence"/>
</dbReference>
<dbReference type="SMART" id="SM00387">
    <property type="entry name" value="HATPase_c"/>
    <property type="match status" value="1"/>
</dbReference>
<keyword evidence="4" id="KW-0597">Phosphoprotein</keyword>
<evidence type="ECO:0000256" key="10">
    <source>
        <dbReference type="SAM" id="Phobius"/>
    </source>
</evidence>
<feature type="transmembrane region" description="Helical" evidence="10">
    <location>
        <begin position="36"/>
        <end position="59"/>
    </location>
</feature>
<feature type="transmembrane region" description="Helical" evidence="10">
    <location>
        <begin position="12"/>
        <end position="30"/>
    </location>
</feature>
<dbReference type="SUPFAM" id="SSF55874">
    <property type="entry name" value="ATPase domain of HSP90 chaperone/DNA topoisomerase II/histidine kinase"/>
    <property type="match status" value="1"/>
</dbReference>
<dbReference type="STRING" id="1393034.HMPREF3192_01318"/>
<keyword evidence="7" id="KW-0902">Two-component regulatory system</keyword>
<dbReference type="SMART" id="SM00388">
    <property type="entry name" value="HisKA"/>
    <property type="match status" value="1"/>
</dbReference>
<dbReference type="GO" id="GO:0004721">
    <property type="term" value="F:phosphoprotein phosphatase activity"/>
    <property type="evidence" value="ECO:0007669"/>
    <property type="project" value="TreeGrafter"/>
</dbReference>
<dbReference type="Pfam" id="PF02518">
    <property type="entry name" value="HATPase_c"/>
    <property type="match status" value="1"/>
</dbReference>
<dbReference type="SUPFAM" id="SSF47384">
    <property type="entry name" value="Homodimeric domain of signal transducing histidine kinase"/>
    <property type="match status" value="1"/>
</dbReference>
<reference evidence="13" key="1">
    <citation type="submission" date="2016-01" db="EMBL/GenBank/DDBJ databases">
        <authorList>
            <person name="Mitreva M."/>
            <person name="Pepin K.H."/>
            <person name="Mihindukulasuriya K.A."/>
            <person name="Fulton R."/>
            <person name="Fronick C."/>
            <person name="O'Laughlin M."/>
            <person name="Miner T."/>
            <person name="Herter B."/>
            <person name="Rosa B.A."/>
            <person name="Cordes M."/>
            <person name="Tomlinson C."/>
            <person name="Wollam A."/>
            <person name="Palsikar V.B."/>
            <person name="Mardis E.R."/>
            <person name="Wilson R.K."/>
        </authorList>
    </citation>
    <scope>NUCLEOTIDE SEQUENCE [LARGE SCALE GENOMIC DNA]</scope>
    <source>
        <strain evidence="13">DNF00019</strain>
    </source>
</reference>
<protein>
    <recommendedName>
        <fullName evidence="8">Sensor-like histidine kinase SenX3</fullName>
        <ecNumber evidence="3">2.7.13.3</ecNumber>
    </recommendedName>
</protein>
<evidence type="ECO:0000256" key="8">
    <source>
        <dbReference type="ARBA" id="ARBA00039401"/>
    </source>
</evidence>
<dbReference type="AlphaFoldDB" id="A0A133XPT6"/>
<feature type="region of interest" description="Disordered" evidence="9">
    <location>
        <begin position="293"/>
        <end position="328"/>
    </location>
</feature>
<dbReference type="InterPro" id="IPR004358">
    <property type="entry name" value="Sig_transdc_His_kin-like_C"/>
</dbReference>
<dbReference type="EC" id="2.7.13.3" evidence="3"/>
<dbReference type="InterPro" id="IPR003661">
    <property type="entry name" value="HisK_dim/P_dom"/>
</dbReference>
<keyword evidence="5" id="KW-0808">Transferase</keyword>
<evidence type="ECO:0000256" key="3">
    <source>
        <dbReference type="ARBA" id="ARBA00012438"/>
    </source>
</evidence>
<dbReference type="PRINTS" id="PR00344">
    <property type="entry name" value="BCTRLSENSOR"/>
</dbReference>
<evidence type="ECO:0000256" key="4">
    <source>
        <dbReference type="ARBA" id="ARBA00022553"/>
    </source>
</evidence>
<evidence type="ECO:0000259" key="11">
    <source>
        <dbReference type="PROSITE" id="PS50109"/>
    </source>
</evidence>
<evidence type="ECO:0000256" key="9">
    <source>
        <dbReference type="SAM" id="MobiDB-lite"/>
    </source>
</evidence>
<dbReference type="InterPro" id="IPR005467">
    <property type="entry name" value="His_kinase_dom"/>
</dbReference>
<dbReference type="InterPro" id="IPR036890">
    <property type="entry name" value="HATPase_C_sf"/>
</dbReference>
<dbReference type="CDD" id="cd00082">
    <property type="entry name" value="HisKA"/>
    <property type="match status" value="1"/>
</dbReference>
<keyword evidence="10" id="KW-1133">Transmembrane helix</keyword>
<organism evidence="12 13">
    <name type="scientific">Atopobium deltae</name>
    <dbReference type="NCBI Taxonomy" id="1393034"/>
    <lineage>
        <taxon>Bacteria</taxon>
        <taxon>Bacillati</taxon>
        <taxon>Actinomycetota</taxon>
        <taxon>Coriobacteriia</taxon>
        <taxon>Coriobacteriales</taxon>
        <taxon>Atopobiaceae</taxon>
        <taxon>Atopobium</taxon>
    </lineage>
</organism>
<sequence length="374" mass="41206">MELFLRNRSLKLQLLFSCLVSLAGTWLAWAYAGRRAGLICGLICLAISAIGLALAWWRLQRINHLIERIDMALHDEASLNMNDMHEGELSLLAHQIDKTFNKLTVVNTKLLHERQSLADSLADISHQLRTPMTSLGLELELMRKSNDTDDLRRRVRHSQQLVDRMQWLIESLLRLARIDAGVITLAHSDVSVEKLMRDVILPFEISLDLQNISLELDVEEGLHFKGDAAWSCEALRNILKNCIEHTPPQGTITISAKQDPIACRISIVDTGPGFTSEDLPHIFERFYRGRSHTSTGAGSGANSSPNGSSSGDSNTSPSASPESPVNPSGVGIGLSLAQALIHAQDGTIRASNRRDAQGSVCGARFDVSFYRNVV</sequence>
<evidence type="ECO:0000256" key="2">
    <source>
        <dbReference type="ARBA" id="ARBA00004236"/>
    </source>
</evidence>
<dbReference type="CDD" id="cd00075">
    <property type="entry name" value="HATPase"/>
    <property type="match status" value="1"/>
</dbReference>
<evidence type="ECO:0000256" key="7">
    <source>
        <dbReference type="ARBA" id="ARBA00023012"/>
    </source>
</evidence>
<dbReference type="Gene3D" id="1.10.287.130">
    <property type="match status" value="1"/>
</dbReference>
<keyword evidence="10" id="KW-0812">Transmembrane</keyword>
<feature type="compositionally biased region" description="Low complexity" evidence="9">
    <location>
        <begin position="293"/>
        <end position="321"/>
    </location>
</feature>
<keyword evidence="13" id="KW-1185">Reference proteome</keyword>
<dbReference type="PATRIC" id="fig|1393034.3.peg.1283"/>
<dbReference type="OrthoDB" id="9806130at2"/>
<dbReference type="PANTHER" id="PTHR45453:SF1">
    <property type="entry name" value="PHOSPHATE REGULON SENSOR PROTEIN PHOR"/>
    <property type="match status" value="1"/>
</dbReference>
<dbReference type="InterPro" id="IPR036097">
    <property type="entry name" value="HisK_dim/P_sf"/>
</dbReference>
<accession>A0A133XPT6</accession>
<dbReference type="InterPro" id="IPR050351">
    <property type="entry name" value="BphY/WalK/GraS-like"/>
</dbReference>
<keyword evidence="6 12" id="KW-0418">Kinase</keyword>
<evidence type="ECO:0000256" key="5">
    <source>
        <dbReference type="ARBA" id="ARBA00022679"/>
    </source>
</evidence>
<dbReference type="GO" id="GO:0016036">
    <property type="term" value="P:cellular response to phosphate starvation"/>
    <property type="evidence" value="ECO:0007669"/>
    <property type="project" value="TreeGrafter"/>
</dbReference>
<dbReference type="InterPro" id="IPR003594">
    <property type="entry name" value="HATPase_dom"/>
</dbReference>
<evidence type="ECO:0000256" key="6">
    <source>
        <dbReference type="ARBA" id="ARBA00022777"/>
    </source>
</evidence>
<evidence type="ECO:0000256" key="1">
    <source>
        <dbReference type="ARBA" id="ARBA00000085"/>
    </source>
</evidence>
<dbReference type="GO" id="GO:0000155">
    <property type="term" value="F:phosphorelay sensor kinase activity"/>
    <property type="evidence" value="ECO:0007669"/>
    <property type="project" value="InterPro"/>
</dbReference>
<proteinExistence type="predicted"/>
<keyword evidence="10" id="KW-0472">Membrane</keyword>
<gene>
    <name evidence="12" type="ORF">HMPREF3192_01318</name>
</gene>
<name>A0A133XPT6_9ACTN</name>
<dbReference type="Gene3D" id="3.30.565.10">
    <property type="entry name" value="Histidine kinase-like ATPase, C-terminal domain"/>
    <property type="match status" value="1"/>
</dbReference>
<dbReference type="EMBL" id="LSCR01000042">
    <property type="protein sequence ID" value="KXB32949.1"/>
    <property type="molecule type" value="Genomic_DNA"/>
</dbReference>
<dbReference type="Pfam" id="PF00512">
    <property type="entry name" value="HisKA"/>
    <property type="match status" value="1"/>
</dbReference>
<dbReference type="GO" id="GO:0005886">
    <property type="term" value="C:plasma membrane"/>
    <property type="evidence" value="ECO:0007669"/>
    <property type="project" value="UniProtKB-SubCell"/>
</dbReference>
<evidence type="ECO:0000313" key="12">
    <source>
        <dbReference type="EMBL" id="KXB32949.1"/>
    </source>
</evidence>
<feature type="domain" description="Histidine kinase" evidence="11">
    <location>
        <begin position="123"/>
        <end position="373"/>
    </location>
</feature>
<comment type="subcellular location">
    <subcellularLocation>
        <location evidence="2">Cell membrane</location>
    </subcellularLocation>
</comment>
<dbReference type="PANTHER" id="PTHR45453">
    <property type="entry name" value="PHOSPHATE REGULON SENSOR PROTEIN PHOR"/>
    <property type="match status" value="1"/>
</dbReference>
<evidence type="ECO:0000313" key="13">
    <source>
        <dbReference type="Proteomes" id="UP000070675"/>
    </source>
</evidence>
<comment type="caution">
    <text evidence="12">The sequence shown here is derived from an EMBL/GenBank/DDBJ whole genome shotgun (WGS) entry which is preliminary data.</text>
</comment>
<comment type="catalytic activity">
    <reaction evidence="1">
        <text>ATP + protein L-histidine = ADP + protein N-phospho-L-histidine.</text>
        <dbReference type="EC" id="2.7.13.3"/>
    </reaction>
</comment>